<gene>
    <name evidence="2" type="ORF">BXY64_3537</name>
</gene>
<sequence length="235" mass="27422">MKHIYSTLLFLMISILCFGQRDYSYMPSKRNFKVKYVNYDHKNRKVYTEIWQLAGKSKDESGKIRYNIESEITTVKQNTFYQYFHFTSKDSNFYIGAERYLDPIKLDSYQKMVVKIDADRVVLPIKPIPGKILPEASCQADILRGTGSVLMSMTVLLVNRKVDGIETIETPAGKFKCYKISSDKIYFSGISRNKTKLVEWYAINVGLIKMEEYHKKGKLIFYKQIESIAEDFFIP</sequence>
<proteinExistence type="predicted"/>
<evidence type="ECO:0000313" key="2">
    <source>
        <dbReference type="EMBL" id="RKD98677.1"/>
    </source>
</evidence>
<dbReference type="Pfam" id="PF21347">
    <property type="entry name" value="DUF3108_like"/>
    <property type="match status" value="1"/>
</dbReference>
<feature type="domain" description="DUF3108" evidence="1">
    <location>
        <begin position="33"/>
        <end position="222"/>
    </location>
</feature>
<evidence type="ECO:0000313" key="3">
    <source>
        <dbReference type="Proteomes" id="UP000284531"/>
    </source>
</evidence>
<dbReference type="Gene3D" id="2.40.360.20">
    <property type="match status" value="1"/>
</dbReference>
<comment type="caution">
    <text evidence="2">The sequence shown here is derived from an EMBL/GenBank/DDBJ whole genome shotgun (WGS) entry which is preliminary data.</text>
</comment>
<dbReference type="InterPro" id="IPR049279">
    <property type="entry name" value="DUF3108-like"/>
</dbReference>
<keyword evidence="3" id="KW-1185">Reference proteome</keyword>
<dbReference type="AlphaFoldDB" id="A0A419WTA9"/>
<evidence type="ECO:0000259" key="1">
    <source>
        <dbReference type="Pfam" id="PF21347"/>
    </source>
</evidence>
<accession>A0A419WTA9</accession>
<dbReference type="RefSeq" id="WP_147376027.1">
    <property type="nucleotide sequence ID" value="NZ_RAPQ01000011.1"/>
</dbReference>
<protein>
    <recommendedName>
        <fullName evidence="1">DUF3108 domain-containing protein</fullName>
    </recommendedName>
</protein>
<organism evidence="2 3">
    <name type="scientific">Marinifilum flexuosum</name>
    <dbReference type="NCBI Taxonomy" id="1117708"/>
    <lineage>
        <taxon>Bacteria</taxon>
        <taxon>Pseudomonadati</taxon>
        <taxon>Bacteroidota</taxon>
        <taxon>Bacteroidia</taxon>
        <taxon>Marinilabiliales</taxon>
        <taxon>Marinifilaceae</taxon>
    </lineage>
</organism>
<dbReference type="Proteomes" id="UP000284531">
    <property type="component" value="Unassembled WGS sequence"/>
</dbReference>
<reference evidence="2 3" key="1">
    <citation type="submission" date="2018-09" db="EMBL/GenBank/DDBJ databases">
        <title>Genomic Encyclopedia of Archaeal and Bacterial Type Strains, Phase II (KMG-II): from individual species to whole genera.</title>
        <authorList>
            <person name="Goeker M."/>
        </authorList>
    </citation>
    <scope>NUCLEOTIDE SEQUENCE [LARGE SCALE GENOMIC DNA]</scope>
    <source>
        <strain evidence="2 3">DSM 21950</strain>
    </source>
</reference>
<dbReference type="EMBL" id="RAPQ01000011">
    <property type="protein sequence ID" value="RKD98677.1"/>
    <property type="molecule type" value="Genomic_DNA"/>
</dbReference>
<name>A0A419WTA9_9BACT</name>
<dbReference type="OrthoDB" id="665223at2"/>